<sequence>MLCRQKRRLGWTIQRPQAFFVWNCRFSGHLLLLLSSLQKQGRVHCSCTQSQGTGRWYCWHVFLACCGCHCWVLECIADDPDMGSCNTYADTNSSRKKNY</sequence>
<name>A0A6N2K358_SALVM</name>
<dbReference type="AlphaFoldDB" id="A0A6N2K358"/>
<reference evidence="1" key="1">
    <citation type="submission" date="2019-03" db="EMBL/GenBank/DDBJ databases">
        <authorList>
            <person name="Mank J."/>
            <person name="Almeida P."/>
        </authorList>
    </citation>
    <scope>NUCLEOTIDE SEQUENCE</scope>
    <source>
        <strain evidence="1">78183</strain>
    </source>
</reference>
<dbReference type="EMBL" id="CAADRP010000069">
    <property type="protein sequence ID" value="VFU22336.1"/>
    <property type="molecule type" value="Genomic_DNA"/>
</dbReference>
<evidence type="ECO:0000313" key="1">
    <source>
        <dbReference type="EMBL" id="VFU22336.1"/>
    </source>
</evidence>
<gene>
    <name evidence="1" type="ORF">SVIM_LOCUS24087</name>
</gene>
<accession>A0A6N2K358</accession>
<organism evidence="1">
    <name type="scientific">Salix viminalis</name>
    <name type="common">Common osier</name>
    <name type="synonym">Basket willow</name>
    <dbReference type="NCBI Taxonomy" id="40686"/>
    <lineage>
        <taxon>Eukaryota</taxon>
        <taxon>Viridiplantae</taxon>
        <taxon>Streptophyta</taxon>
        <taxon>Embryophyta</taxon>
        <taxon>Tracheophyta</taxon>
        <taxon>Spermatophyta</taxon>
        <taxon>Magnoliopsida</taxon>
        <taxon>eudicotyledons</taxon>
        <taxon>Gunneridae</taxon>
        <taxon>Pentapetalae</taxon>
        <taxon>rosids</taxon>
        <taxon>fabids</taxon>
        <taxon>Malpighiales</taxon>
        <taxon>Salicaceae</taxon>
        <taxon>Saliceae</taxon>
        <taxon>Salix</taxon>
    </lineage>
</organism>
<protein>
    <submittedName>
        <fullName evidence="1">Uncharacterized protein</fullName>
    </submittedName>
</protein>
<proteinExistence type="predicted"/>